<dbReference type="SUPFAM" id="SSF55729">
    <property type="entry name" value="Acyl-CoA N-acyltransferases (Nat)"/>
    <property type="match status" value="1"/>
</dbReference>
<dbReference type="InterPro" id="IPR016181">
    <property type="entry name" value="Acyl_CoA_acyltransferase"/>
</dbReference>
<evidence type="ECO:0000256" key="1">
    <source>
        <dbReference type="SAM" id="MobiDB-lite"/>
    </source>
</evidence>
<feature type="domain" description="LYC1 C-terminal" evidence="2">
    <location>
        <begin position="183"/>
        <end position="400"/>
    </location>
</feature>
<dbReference type="OrthoDB" id="2020070at2759"/>
<protein>
    <recommendedName>
        <fullName evidence="2">LYC1 C-terminal domain-containing protein</fullName>
    </recommendedName>
</protein>
<gene>
    <name evidence="3" type="ORF">BDY17DRAFT_290459</name>
</gene>
<evidence type="ECO:0000313" key="4">
    <source>
        <dbReference type="Proteomes" id="UP000799767"/>
    </source>
</evidence>
<dbReference type="PANTHER" id="PTHR34815">
    <property type="entry name" value="LYSINE ACETYLTRANSFERASE"/>
    <property type="match status" value="1"/>
</dbReference>
<dbReference type="AlphaFoldDB" id="A0A6A6Q827"/>
<evidence type="ECO:0000259" key="2">
    <source>
        <dbReference type="Pfam" id="PF22998"/>
    </source>
</evidence>
<name>A0A6A6Q827_9PEZI</name>
<dbReference type="RefSeq" id="XP_033594800.1">
    <property type="nucleotide sequence ID" value="XM_033732512.1"/>
</dbReference>
<keyword evidence="4" id="KW-1185">Reference proteome</keyword>
<dbReference type="InterPro" id="IPR053013">
    <property type="entry name" value="LAT"/>
</dbReference>
<dbReference type="InterPro" id="IPR055100">
    <property type="entry name" value="GNAT_LYC1-like"/>
</dbReference>
<feature type="compositionally biased region" description="Low complexity" evidence="1">
    <location>
        <begin position="7"/>
        <end position="18"/>
    </location>
</feature>
<organism evidence="3 4">
    <name type="scientific">Neohortaea acidophila</name>
    <dbReference type="NCBI Taxonomy" id="245834"/>
    <lineage>
        <taxon>Eukaryota</taxon>
        <taxon>Fungi</taxon>
        <taxon>Dikarya</taxon>
        <taxon>Ascomycota</taxon>
        <taxon>Pezizomycotina</taxon>
        <taxon>Dothideomycetes</taxon>
        <taxon>Dothideomycetidae</taxon>
        <taxon>Mycosphaerellales</taxon>
        <taxon>Teratosphaeriaceae</taxon>
        <taxon>Neohortaea</taxon>
    </lineage>
</organism>
<dbReference type="Pfam" id="PF22998">
    <property type="entry name" value="GNAT_LYC1-like"/>
    <property type="match status" value="1"/>
</dbReference>
<proteinExistence type="predicted"/>
<sequence length="401" mass="44510">MGDPGISNGNGHSHSHSSLPHKNDPHVYLVEATEEENLAQQVANSSEWKGILTTLDSYLRREHMLANQDLTKDGAQTSWVLVYQPPGSPSRQVLCGCETIRKMALVGRNGKVEEEVSHAVGSVFCPPAKRGKGYAGRMIKELGEKLRHWQPQNGKSPMFSTLYSDIGRDFYAAHAWHPFPSAHVTLPALSSVADGLPPVRLLQSEDLPELCDIDEQMTRARLSRAKHTPAVAIRPNYPIVQWHHAREEYIGREVFDRIPRIKGAVVGEAGSRVWCYWTHVWTNAQEDAPNTLHILRLVIEDEAFSDFAPATPEAAAEKKGTPLSQAIAALFAAAQSEAASWGMREVLLWNPTSTALAAAQLLDGKAAVEHRQKESIASLRWYGEGSWEDVDWICNEKYGWS</sequence>
<dbReference type="EMBL" id="MU001631">
    <property type="protein sequence ID" value="KAF2488231.1"/>
    <property type="molecule type" value="Genomic_DNA"/>
</dbReference>
<feature type="region of interest" description="Disordered" evidence="1">
    <location>
        <begin position="1"/>
        <end position="23"/>
    </location>
</feature>
<dbReference type="Proteomes" id="UP000799767">
    <property type="component" value="Unassembled WGS sequence"/>
</dbReference>
<reference evidence="3" key="1">
    <citation type="journal article" date="2020" name="Stud. Mycol.">
        <title>101 Dothideomycetes genomes: a test case for predicting lifestyles and emergence of pathogens.</title>
        <authorList>
            <person name="Haridas S."/>
            <person name="Albert R."/>
            <person name="Binder M."/>
            <person name="Bloem J."/>
            <person name="Labutti K."/>
            <person name="Salamov A."/>
            <person name="Andreopoulos B."/>
            <person name="Baker S."/>
            <person name="Barry K."/>
            <person name="Bills G."/>
            <person name="Bluhm B."/>
            <person name="Cannon C."/>
            <person name="Castanera R."/>
            <person name="Culley D."/>
            <person name="Daum C."/>
            <person name="Ezra D."/>
            <person name="Gonzalez J."/>
            <person name="Henrissat B."/>
            <person name="Kuo A."/>
            <person name="Liang C."/>
            <person name="Lipzen A."/>
            <person name="Lutzoni F."/>
            <person name="Magnuson J."/>
            <person name="Mondo S."/>
            <person name="Nolan M."/>
            <person name="Ohm R."/>
            <person name="Pangilinan J."/>
            <person name="Park H.-J."/>
            <person name="Ramirez L."/>
            <person name="Alfaro M."/>
            <person name="Sun H."/>
            <person name="Tritt A."/>
            <person name="Yoshinaga Y."/>
            <person name="Zwiers L.-H."/>
            <person name="Turgeon B."/>
            <person name="Goodwin S."/>
            <person name="Spatafora J."/>
            <person name="Crous P."/>
            <person name="Grigoriev I."/>
        </authorList>
    </citation>
    <scope>NUCLEOTIDE SEQUENCE</scope>
    <source>
        <strain evidence="3">CBS 113389</strain>
    </source>
</reference>
<dbReference type="GeneID" id="54473514"/>
<dbReference type="Gene3D" id="3.40.630.30">
    <property type="match status" value="1"/>
</dbReference>
<evidence type="ECO:0000313" key="3">
    <source>
        <dbReference type="EMBL" id="KAF2488231.1"/>
    </source>
</evidence>
<accession>A0A6A6Q827</accession>
<dbReference type="PANTHER" id="PTHR34815:SF4">
    <property type="entry name" value="N-ACETYLTRANSFERASE DOMAIN-CONTAINING PROTEIN"/>
    <property type="match status" value="1"/>
</dbReference>